<gene>
    <name evidence="6" type="ORF">GCM10022222_59080</name>
</gene>
<dbReference type="PIRSF" id="PIRSF002741">
    <property type="entry name" value="MppA"/>
    <property type="match status" value="1"/>
</dbReference>
<dbReference type="Pfam" id="PF00496">
    <property type="entry name" value="SBP_bac_5"/>
    <property type="match status" value="1"/>
</dbReference>
<evidence type="ECO:0000259" key="5">
    <source>
        <dbReference type="Pfam" id="PF00496"/>
    </source>
</evidence>
<name>A0ABP6XHJ8_9PSEU</name>
<evidence type="ECO:0000256" key="3">
    <source>
        <dbReference type="ARBA" id="ARBA00022729"/>
    </source>
</evidence>
<keyword evidence="2" id="KW-0813">Transport</keyword>
<dbReference type="RefSeq" id="WP_344865637.1">
    <property type="nucleotide sequence ID" value="NZ_BAAAZN010000014.1"/>
</dbReference>
<proteinExistence type="inferred from homology"/>
<reference evidence="7" key="1">
    <citation type="journal article" date="2019" name="Int. J. Syst. Evol. Microbiol.">
        <title>The Global Catalogue of Microorganisms (GCM) 10K type strain sequencing project: providing services to taxonomists for standard genome sequencing and annotation.</title>
        <authorList>
            <consortium name="The Broad Institute Genomics Platform"/>
            <consortium name="The Broad Institute Genome Sequencing Center for Infectious Disease"/>
            <person name="Wu L."/>
            <person name="Ma J."/>
        </authorList>
    </citation>
    <scope>NUCLEOTIDE SEQUENCE [LARGE SCALE GENOMIC DNA]</scope>
    <source>
        <strain evidence="7">JCM 16898</strain>
    </source>
</reference>
<dbReference type="SUPFAM" id="SSF53850">
    <property type="entry name" value="Periplasmic binding protein-like II"/>
    <property type="match status" value="1"/>
</dbReference>
<evidence type="ECO:0000256" key="2">
    <source>
        <dbReference type="ARBA" id="ARBA00022448"/>
    </source>
</evidence>
<comment type="caution">
    <text evidence="6">The sequence shown here is derived from an EMBL/GenBank/DDBJ whole genome shotgun (WGS) entry which is preliminary data.</text>
</comment>
<dbReference type="InterPro" id="IPR000914">
    <property type="entry name" value="SBP_5_dom"/>
</dbReference>
<dbReference type="CDD" id="cd08492">
    <property type="entry name" value="PBP2_NikA_DppA_OppA_like_15"/>
    <property type="match status" value="1"/>
</dbReference>
<dbReference type="InterPro" id="IPR030678">
    <property type="entry name" value="Peptide/Ni-bd"/>
</dbReference>
<sequence length="547" mass="58144">MRYRNARRLAGLSLALGILATACSATASPTGEEATPVSGGTLTVALATQPGCMDSQVSQQGVTNTINRNVLDSLVSQDGSGGYHPWLAASWDISPDLTRYTFHLRHDVTFTDGTAFDAEAVKTNFARIVAPATRSQFAAGLLGPYAGTDVVDRYTVAVRFTKPFAPFLAAAATPNLGFYSPKALAERGGELCGGGPAAVGTGPFTFTSFGKGQGAVLTRNPAYRWAPATAAHPGPAYLDEIDFRFLPEESVRVGTLTSGQVDVALAVPPSNIATLRDTPSVRILQRDVPGSGYNLYLNTAIAPLDDQRVRNAVQRATDLDADVRTVFFGQYNRAWSPLSPSTVGYDKAAEHSWPFDPGMADHLLDSAGWTGRDGAGYRTRNGVRLTIDWPALPADYTTNGNATLAQAVQADLKQVGIELTRTPYDIGTYLRKIHAGQLAAADAGWSATDPDLLRLFFNSADDPAHGGQNVTRFDDPELDAWTSAAAATLDPARRSDLYRKVQARVLELGLVVPLYTPSTVVGTGSRVQGIGFDAAAQPAFFDAWVAG</sequence>
<organism evidence="6 7">
    <name type="scientific">Amycolatopsis ultiminotia</name>
    <dbReference type="NCBI Taxonomy" id="543629"/>
    <lineage>
        <taxon>Bacteria</taxon>
        <taxon>Bacillati</taxon>
        <taxon>Actinomycetota</taxon>
        <taxon>Actinomycetes</taxon>
        <taxon>Pseudonocardiales</taxon>
        <taxon>Pseudonocardiaceae</taxon>
        <taxon>Amycolatopsis</taxon>
    </lineage>
</organism>
<feature type="domain" description="Solute-binding protein family 5" evidence="5">
    <location>
        <begin position="83"/>
        <end position="452"/>
    </location>
</feature>
<evidence type="ECO:0000313" key="6">
    <source>
        <dbReference type="EMBL" id="GAA3567292.1"/>
    </source>
</evidence>
<feature type="chain" id="PRO_5046577824" evidence="4">
    <location>
        <begin position="28"/>
        <end position="547"/>
    </location>
</feature>
<dbReference type="Gene3D" id="3.10.105.10">
    <property type="entry name" value="Dipeptide-binding Protein, Domain 3"/>
    <property type="match status" value="1"/>
</dbReference>
<dbReference type="EMBL" id="BAAAZN010000014">
    <property type="protein sequence ID" value="GAA3567292.1"/>
    <property type="molecule type" value="Genomic_DNA"/>
</dbReference>
<accession>A0ABP6XHJ8</accession>
<evidence type="ECO:0000313" key="7">
    <source>
        <dbReference type="Proteomes" id="UP001500689"/>
    </source>
</evidence>
<dbReference type="InterPro" id="IPR039424">
    <property type="entry name" value="SBP_5"/>
</dbReference>
<evidence type="ECO:0000256" key="1">
    <source>
        <dbReference type="ARBA" id="ARBA00005695"/>
    </source>
</evidence>
<comment type="similarity">
    <text evidence="1">Belongs to the bacterial solute-binding protein 5 family.</text>
</comment>
<protein>
    <submittedName>
        <fullName evidence="6">ABC transporter substrate-binding protein</fullName>
    </submittedName>
</protein>
<dbReference type="Proteomes" id="UP001500689">
    <property type="component" value="Unassembled WGS sequence"/>
</dbReference>
<dbReference type="PANTHER" id="PTHR30290">
    <property type="entry name" value="PERIPLASMIC BINDING COMPONENT OF ABC TRANSPORTER"/>
    <property type="match status" value="1"/>
</dbReference>
<evidence type="ECO:0000256" key="4">
    <source>
        <dbReference type="SAM" id="SignalP"/>
    </source>
</evidence>
<feature type="signal peptide" evidence="4">
    <location>
        <begin position="1"/>
        <end position="27"/>
    </location>
</feature>
<keyword evidence="3 4" id="KW-0732">Signal</keyword>
<dbReference type="Gene3D" id="3.40.190.10">
    <property type="entry name" value="Periplasmic binding protein-like II"/>
    <property type="match status" value="1"/>
</dbReference>
<dbReference type="PANTHER" id="PTHR30290:SF9">
    <property type="entry name" value="OLIGOPEPTIDE-BINDING PROTEIN APPA"/>
    <property type="match status" value="1"/>
</dbReference>
<dbReference type="PROSITE" id="PS51257">
    <property type="entry name" value="PROKAR_LIPOPROTEIN"/>
    <property type="match status" value="1"/>
</dbReference>
<keyword evidence="7" id="KW-1185">Reference proteome</keyword>